<evidence type="ECO:0000313" key="2">
    <source>
        <dbReference type="Proteomes" id="UP000252086"/>
    </source>
</evidence>
<dbReference type="EMBL" id="QNRF01000005">
    <property type="protein sequence ID" value="RBO82838.1"/>
    <property type="molecule type" value="Genomic_DNA"/>
</dbReference>
<reference evidence="1 2" key="1">
    <citation type="submission" date="2018-06" db="EMBL/GenBank/DDBJ databases">
        <title>Genomic Encyclopedia of Type Strains, Phase III (KMG-III): the genomes of soil and plant-associated and newly described type strains.</title>
        <authorList>
            <person name="Whitman W."/>
        </authorList>
    </citation>
    <scope>NUCLEOTIDE SEQUENCE [LARGE SCALE GENOMIC DNA]</scope>
    <source>
        <strain evidence="1 2">CECT 7732</strain>
    </source>
</reference>
<evidence type="ECO:0000313" key="1">
    <source>
        <dbReference type="EMBL" id="RBO82838.1"/>
    </source>
</evidence>
<protein>
    <submittedName>
        <fullName evidence="1">Uncharacterized protein</fullName>
    </submittedName>
</protein>
<organism evidence="1 2">
    <name type="scientific">Marinomonas aquiplantarum</name>
    <dbReference type="NCBI Taxonomy" id="491951"/>
    <lineage>
        <taxon>Bacteria</taxon>
        <taxon>Pseudomonadati</taxon>
        <taxon>Pseudomonadota</taxon>
        <taxon>Gammaproteobacteria</taxon>
        <taxon>Oceanospirillales</taxon>
        <taxon>Oceanospirillaceae</taxon>
        <taxon>Marinomonas</taxon>
    </lineage>
</organism>
<keyword evidence="2" id="KW-1185">Reference proteome</keyword>
<dbReference type="OrthoDB" id="6077837at2"/>
<dbReference type="Pfam" id="PF22098">
    <property type="entry name" value="DUF6942"/>
    <property type="match status" value="1"/>
</dbReference>
<comment type="caution">
    <text evidence="1">The sequence shown here is derived from an EMBL/GenBank/DDBJ whole genome shotgun (WGS) entry which is preliminary data.</text>
</comment>
<proteinExistence type="predicted"/>
<dbReference type="RefSeq" id="WP_113874783.1">
    <property type="nucleotide sequence ID" value="NZ_QNRF01000005.1"/>
</dbReference>
<dbReference type="AlphaFoldDB" id="A0A366D0P5"/>
<gene>
    <name evidence="1" type="ORF">DFP76_105311</name>
</gene>
<dbReference type="Proteomes" id="UP000252086">
    <property type="component" value="Unassembled WGS sequence"/>
</dbReference>
<sequence length="153" mass="17538">MDAMRLGKNITTANYVFLLPTPPKLDENTLSTDHSVDQLIELNGNHWRKILTIMAKLTSANPDQWREHKQATLFDEVGITFSAKELKPIADKANTVFIVGLKLRQEWPVLEGSVQVGQDCWVKPPYVWCPYLDYRQFPNALISELRQSLLETL</sequence>
<accession>A0A366D0P5</accession>
<name>A0A366D0P5_9GAMM</name>
<dbReference type="InterPro" id="IPR054222">
    <property type="entry name" value="DUF6942"/>
</dbReference>